<dbReference type="InterPro" id="IPR006151">
    <property type="entry name" value="Shikm_DH/Glu-tRNA_Rdtase"/>
</dbReference>
<dbReference type="Gene3D" id="3.30.460.30">
    <property type="entry name" value="Glutamyl-tRNA reductase, N-terminal domain"/>
    <property type="match status" value="1"/>
</dbReference>
<keyword evidence="4 8" id="KW-0521">NADP</keyword>
<evidence type="ECO:0000259" key="14">
    <source>
        <dbReference type="Pfam" id="PF00745"/>
    </source>
</evidence>
<dbReference type="AlphaFoldDB" id="A0A8J7GUV1"/>
<dbReference type="InterPro" id="IPR036291">
    <property type="entry name" value="NAD(P)-bd_dom_sf"/>
</dbReference>
<keyword evidence="18" id="KW-1185">Reference proteome</keyword>
<comment type="function">
    <text evidence="8">Catalyzes the NADPH-dependent reduction of glutamyl-tRNA(Glu) to glutamate 1-semialdehyde (GSA).</text>
</comment>
<feature type="binding site" evidence="8 10">
    <location>
        <begin position="114"/>
        <end position="116"/>
    </location>
    <ligand>
        <name>substrate</name>
    </ligand>
</feature>
<dbReference type="NCBIfam" id="NF000744">
    <property type="entry name" value="PRK00045.1-3"/>
    <property type="match status" value="1"/>
</dbReference>
<comment type="subunit">
    <text evidence="8">Homodimer.</text>
</comment>
<protein>
    <recommendedName>
        <fullName evidence="3 8">Glutamyl-tRNA reductase</fullName>
        <shortName evidence="8">GluTR</shortName>
        <ecNumber evidence="3 8">1.2.1.70</ecNumber>
    </recommendedName>
</protein>
<dbReference type="PANTHER" id="PTHR43013:SF1">
    <property type="entry name" value="GLUTAMYL-TRNA REDUCTASE"/>
    <property type="match status" value="1"/>
</dbReference>
<feature type="binding site" evidence="8 11">
    <location>
        <begin position="190"/>
        <end position="195"/>
    </location>
    <ligand>
        <name>NADP(+)</name>
        <dbReference type="ChEBI" id="CHEBI:58349"/>
    </ligand>
</feature>
<dbReference type="PANTHER" id="PTHR43013">
    <property type="entry name" value="GLUTAMYL-TRNA REDUCTASE"/>
    <property type="match status" value="1"/>
</dbReference>
<comment type="caution">
    <text evidence="17">The sequence shown here is derived from an EMBL/GenBank/DDBJ whole genome shotgun (WGS) entry which is preliminary data.</text>
</comment>
<comment type="catalytic activity">
    <reaction evidence="7 8 13">
        <text>(S)-4-amino-5-oxopentanoate + tRNA(Glu) + NADP(+) = L-glutamyl-tRNA(Glu) + NADPH + H(+)</text>
        <dbReference type="Rhea" id="RHEA:12344"/>
        <dbReference type="Rhea" id="RHEA-COMP:9663"/>
        <dbReference type="Rhea" id="RHEA-COMP:9680"/>
        <dbReference type="ChEBI" id="CHEBI:15378"/>
        <dbReference type="ChEBI" id="CHEBI:57501"/>
        <dbReference type="ChEBI" id="CHEBI:57783"/>
        <dbReference type="ChEBI" id="CHEBI:58349"/>
        <dbReference type="ChEBI" id="CHEBI:78442"/>
        <dbReference type="ChEBI" id="CHEBI:78520"/>
        <dbReference type="EC" id="1.2.1.70"/>
    </reaction>
</comment>
<dbReference type="Pfam" id="PF00745">
    <property type="entry name" value="GlutR_dimer"/>
    <property type="match status" value="1"/>
</dbReference>
<dbReference type="InterPro" id="IPR036343">
    <property type="entry name" value="GluRdtase_N_sf"/>
</dbReference>
<feature type="binding site" evidence="8 10">
    <location>
        <position position="109"/>
    </location>
    <ligand>
        <name>substrate</name>
    </ligand>
</feature>
<feature type="binding site" evidence="8 10">
    <location>
        <begin position="49"/>
        <end position="52"/>
    </location>
    <ligand>
        <name>substrate</name>
    </ligand>
</feature>
<feature type="site" description="Important for activity" evidence="8 12">
    <location>
        <position position="99"/>
    </location>
</feature>
<evidence type="ECO:0000256" key="1">
    <source>
        <dbReference type="ARBA" id="ARBA00005059"/>
    </source>
</evidence>
<dbReference type="GO" id="GO:0008883">
    <property type="term" value="F:glutamyl-tRNA reductase activity"/>
    <property type="evidence" value="ECO:0007669"/>
    <property type="project" value="UniProtKB-UniRule"/>
</dbReference>
<dbReference type="EMBL" id="JADOUF010000001">
    <property type="protein sequence ID" value="MBG6139955.1"/>
    <property type="molecule type" value="Genomic_DNA"/>
</dbReference>
<feature type="active site" description="Nucleophile" evidence="8 9">
    <location>
        <position position="50"/>
    </location>
</feature>
<name>A0A8J7GUV1_9ACTN</name>
<proteinExistence type="inferred from homology"/>
<feature type="domain" description="Tetrapyrrole biosynthesis glutamyl-tRNA reductase dimerisation" evidence="14">
    <location>
        <begin position="331"/>
        <end position="430"/>
    </location>
</feature>
<dbReference type="NCBIfam" id="TIGR01035">
    <property type="entry name" value="hemA"/>
    <property type="match status" value="1"/>
</dbReference>
<dbReference type="SUPFAM" id="SSF69075">
    <property type="entry name" value="Glutamyl tRNA-reductase dimerization domain"/>
    <property type="match status" value="1"/>
</dbReference>
<evidence type="ECO:0000256" key="3">
    <source>
        <dbReference type="ARBA" id="ARBA00012970"/>
    </source>
</evidence>
<feature type="domain" description="Glutamyl-tRNA reductase N-terminal" evidence="16">
    <location>
        <begin position="6"/>
        <end position="156"/>
    </location>
</feature>
<evidence type="ECO:0000256" key="11">
    <source>
        <dbReference type="PIRSR" id="PIRSR000445-3"/>
    </source>
</evidence>
<accession>A0A8J7GUV1</accession>
<reference evidence="17" key="1">
    <citation type="submission" date="2020-11" db="EMBL/GenBank/DDBJ databases">
        <title>Sequencing the genomes of 1000 actinobacteria strains.</title>
        <authorList>
            <person name="Klenk H.-P."/>
        </authorList>
    </citation>
    <scope>NUCLEOTIDE SEQUENCE</scope>
    <source>
        <strain evidence="17">DSM 45356</strain>
    </source>
</reference>
<comment type="miscellaneous">
    <text evidence="8">During catalysis, the active site Cys acts as a nucleophile attacking the alpha-carbonyl group of tRNA-bound glutamate with the formation of a thioester intermediate between enzyme and glutamate, and the concomitant release of tRNA(Glu). The thioester intermediate is finally reduced by direct hydride transfer from NADPH, to form the product GSA.</text>
</comment>
<dbReference type="InterPro" id="IPR036453">
    <property type="entry name" value="GluRdtase_dimer_dom_sf"/>
</dbReference>
<dbReference type="FunFam" id="3.30.460.30:FF:000001">
    <property type="entry name" value="Glutamyl-tRNA reductase"/>
    <property type="match status" value="1"/>
</dbReference>
<dbReference type="HAMAP" id="MF_00087">
    <property type="entry name" value="Glu_tRNA_reductase"/>
    <property type="match status" value="1"/>
</dbReference>
<evidence type="ECO:0000256" key="10">
    <source>
        <dbReference type="PIRSR" id="PIRSR000445-2"/>
    </source>
</evidence>
<evidence type="ECO:0000256" key="9">
    <source>
        <dbReference type="PIRSR" id="PIRSR000445-1"/>
    </source>
</evidence>
<dbReference type="SUPFAM" id="SSF69742">
    <property type="entry name" value="Glutamyl tRNA-reductase catalytic, N-terminal domain"/>
    <property type="match status" value="1"/>
</dbReference>
<sequence length="445" mass="46265">MNPLVVGVSYRTAPVSLLERVAVAADAVPGVLRDLLAQQAVSEAVILSTCNRVEIYAGVSAFHAGLLELSTVLAEHAGVPIEELVEHLYVRYDDEAVRHAYRLAAGLDSMVVGEAQILGQLRESYRVATSEDSAGRVLHELLQSALRVGKRVHAETGIDRAGQSVVTAALELGAAESGLEPANANVLVIGAGAMGALACATLQRAGVAQLVVANRTLDKAQRLADSYGGTAIDFTGLPAAMAAADIVLSATASSGHVLSATAEPGAAWTLDPGAGAAPGAAGPLGSKLILDLAVPRDVDPALGELDDVILLDIERLGSALAGHTSSTDVAAAELIVDDEVSGYTAWLRGAEVAPTVAALRARADDVMATELRRLDQRRPELTDEVRSEIARTVHRVVQQLLHQPTVRVRQLAAEPGGAQYAALVRELFALDVTSDSVQEALGGKE</sequence>
<evidence type="ECO:0000259" key="16">
    <source>
        <dbReference type="Pfam" id="PF05201"/>
    </source>
</evidence>
<evidence type="ECO:0000313" key="18">
    <source>
        <dbReference type="Proteomes" id="UP000622552"/>
    </source>
</evidence>
<keyword evidence="6 8" id="KW-0627">Porphyrin biosynthesis</keyword>
<evidence type="ECO:0000313" key="17">
    <source>
        <dbReference type="EMBL" id="MBG6139955.1"/>
    </source>
</evidence>
<dbReference type="CDD" id="cd05213">
    <property type="entry name" value="NAD_bind_Glutamyl_tRNA_reduct"/>
    <property type="match status" value="1"/>
</dbReference>
<organism evidence="17 18">
    <name type="scientific">Longispora fulva</name>
    <dbReference type="NCBI Taxonomy" id="619741"/>
    <lineage>
        <taxon>Bacteria</taxon>
        <taxon>Bacillati</taxon>
        <taxon>Actinomycetota</taxon>
        <taxon>Actinomycetes</taxon>
        <taxon>Micromonosporales</taxon>
        <taxon>Micromonosporaceae</taxon>
        <taxon>Longispora</taxon>
    </lineage>
</organism>
<dbReference type="PROSITE" id="PS00747">
    <property type="entry name" value="GLUTR"/>
    <property type="match status" value="1"/>
</dbReference>
<dbReference type="InterPro" id="IPR015895">
    <property type="entry name" value="4pyrrol_synth_GluRdtase_N"/>
</dbReference>
<gene>
    <name evidence="8" type="primary">hemA</name>
    <name evidence="17" type="ORF">IW245_006149</name>
</gene>
<feature type="binding site" evidence="8 10">
    <location>
        <position position="120"/>
    </location>
    <ligand>
        <name>substrate</name>
    </ligand>
</feature>
<keyword evidence="5 8" id="KW-0560">Oxidoreductase</keyword>
<dbReference type="InterPro" id="IPR018214">
    <property type="entry name" value="GluRdtase_CS"/>
</dbReference>
<evidence type="ECO:0000256" key="13">
    <source>
        <dbReference type="RuleBase" id="RU000584"/>
    </source>
</evidence>
<evidence type="ECO:0000256" key="8">
    <source>
        <dbReference type="HAMAP-Rule" id="MF_00087"/>
    </source>
</evidence>
<comment type="pathway">
    <text evidence="1 8 13">Porphyrin-containing compound metabolism; protoporphyrin-IX biosynthesis; 5-aminolevulinate from L-glutamyl-tRNA(Glu): step 1/2.</text>
</comment>
<evidence type="ECO:0000256" key="6">
    <source>
        <dbReference type="ARBA" id="ARBA00023244"/>
    </source>
</evidence>
<evidence type="ECO:0000256" key="5">
    <source>
        <dbReference type="ARBA" id="ARBA00023002"/>
    </source>
</evidence>
<feature type="domain" description="Quinate/shikimate 5-dehydrogenase/glutamyl-tRNA reductase" evidence="15">
    <location>
        <begin position="182"/>
        <end position="316"/>
    </location>
</feature>
<dbReference type="PIRSF" id="PIRSF000445">
    <property type="entry name" value="4pyrrol_synth_GluRdtase"/>
    <property type="match status" value="1"/>
</dbReference>
<evidence type="ECO:0000256" key="12">
    <source>
        <dbReference type="PIRSR" id="PIRSR000445-4"/>
    </source>
</evidence>
<dbReference type="SUPFAM" id="SSF51735">
    <property type="entry name" value="NAD(P)-binding Rossmann-fold domains"/>
    <property type="match status" value="1"/>
</dbReference>
<evidence type="ECO:0000256" key="2">
    <source>
        <dbReference type="ARBA" id="ARBA00005916"/>
    </source>
</evidence>
<dbReference type="Gene3D" id="3.40.50.720">
    <property type="entry name" value="NAD(P)-binding Rossmann-like Domain"/>
    <property type="match status" value="1"/>
</dbReference>
<evidence type="ECO:0000256" key="4">
    <source>
        <dbReference type="ARBA" id="ARBA00022857"/>
    </source>
</evidence>
<dbReference type="GO" id="GO:0050661">
    <property type="term" value="F:NADP binding"/>
    <property type="evidence" value="ECO:0007669"/>
    <property type="project" value="InterPro"/>
</dbReference>
<dbReference type="Pfam" id="PF05201">
    <property type="entry name" value="GlutR_N"/>
    <property type="match status" value="1"/>
</dbReference>
<dbReference type="RefSeq" id="WP_197006556.1">
    <property type="nucleotide sequence ID" value="NZ_BONS01000006.1"/>
</dbReference>
<dbReference type="UniPathway" id="UPA00251">
    <property type="reaction ID" value="UER00316"/>
</dbReference>
<dbReference type="EC" id="1.2.1.70" evidence="3 8"/>
<evidence type="ECO:0000256" key="7">
    <source>
        <dbReference type="ARBA" id="ARBA00047464"/>
    </source>
</evidence>
<dbReference type="Pfam" id="PF01488">
    <property type="entry name" value="Shikimate_DH"/>
    <property type="match status" value="1"/>
</dbReference>
<dbReference type="Proteomes" id="UP000622552">
    <property type="component" value="Unassembled WGS sequence"/>
</dbReference>
<dbReference type="GO" id="GO:0019353">
    <property type="term" value="P:protoporphyrinogen IX biosynthetic process from glutamate"/>
    <property type="evidence" value="ECO:0007669"/>
    <property type="project" value="TreeGrafter"/>
</dbReference>
<comment type="similarity">
    <text evidence="2 8 13">Belongs to the glutamyl-tRNA reductase family.</text>
</comment>
<dbReference type="InterPro" id="IPR015896">
    <property type="entry name" value="4pyrrol_synth_GluRdtase_dimer"/>
</dbReference>
<comment type="domain">
    <text evidence="8">Possesses an unusual extended V-shaped dimeric structure with each monomer consisting of three distinct domains arranged along a curved 'spinal' alpha-helix. The N-terminal catalytic domain specifically recognizes the glutamate moiety of the substrate. The second domain is the NADPH-binding domain, and the third C-terminal domain is responsible for dimerization.</text>
</comment>
<dbReference type="InterPro" id="IPR000343">
    <property type="entry name" value="4pyrrol_synth_GluRdtase"/>
</dbReference>
<evidence type="ECO:0000259" key="15">
    <source>
        <dbReference type="Pfam" id="PF01488"/>
    </source>
</evidence>